<protein>
    <submittedName>
        <fullName evidence="1">Uncharacterized protein</fullName>
    </submittedName>
</protein>
<evidence type="ECO:0000313" key="2">
    <source>
        <dbReference type="Proteomes" id="UP000296049"/>
    </source>
</evidence>
<keyword evidence="2" id="KW-1185">Reference proteome</keyword>
<organism evidence="1 2">
    <name type="scientific">Anas platyrhynchos</name>
    <name type="common">Mallard</name>
    <name type="synonym">Anas boschas</name>
    <dbReference type="NCBI Taxonomy" id="8839"/>
    <lineage>
        <taxon>Eukaryota</taxon>
        <taxon>Metazoa</taxon>
        <taxon>Chordata</taxon>
        <taxon>Craniata</taxon>
        <taxon>Vertebrata</taxon>
        <taxon>Euteleostomi</taxon>
        <taxon>Archelosauria</taxon>
        <taxon>Archosauria</taxon>
        <taxon>Dinosauria</taxon>
        <taxon>Saurischia</taxon>
        <taxon>Theropoda</taxon>
        <taxon>Coelurosauria</taxon>
        <taxon>Aves</taxon>
        <taxon>Neognathae</taxon>
        <taxon>Galloanserae</taxon>
        <taxon>Anseriformes</taxon>
        <taxon>Anatidae</taxon>
        <taxon>Anatinae</taxon>
        <taxon>Anas</taxon>
    </lineage>
</organism>
<gene>
    <name evidence="1" type="ORF">Anapl_12124</name>
</gene>
<dbReference type="EMBL" id="KB742862">
    <property type="protein sequence ID" value="EOB03393.1"/>
    <property type="molecule type" value="Genomic_DNA"/>
</dbReference>
<feature type="non-terminal residue" evidence="1">
    <location>
        <position position="48"/>
    </location>
</feature>
<proteinExistence type="predicted"/>
<feature type="non-terminal residue" evidence="1">
    <location>
        <position position="1"/>
    </location>
</feature>
<evidence type="ECO:0000313" key="1">
    <source>
        <dbReference type="EMBL" id="EOB03393.1"/>
    </source>
</evidence>
<dbReference type="AlphaFoldDB" id="R0LSP7"/>
<accession>R0LSP7</accession>
<sequence>EQILPALQQCNAAEMVEGQRSLFGEFSQPPSSHPVAFYRAKKDFQGKK</sequence>
<name>R0LSP7_ANAPL</name>
<reference evidence="2" key="1">
    <citation type="journal article" date="2013" name="Nat. Genet.">
        <title>The duck genome and transcriptome provide insight into an avian influenza virus reservoir species.</title>
        <authorList>
            <person name="Huang Y."/>
            <person name="Li Y."/>
            <person name="Burt D.W."/>
            <person name="Chen H."/>
            <person name="Zhang Y."/>
            <person name="Qian W."/>
            <person name="Kim H."/>
            <person name="Gan S."/>
            <person name="Zhao Y."/>
            <person name="Li J."/>
            <person name="Yi K."/>
            <person name="Feng H."/>
            <person name="Zhu P."/>
            <person name="Li B."/>
            <person name="Liu Q."/>
            <person name="Fairley S."/>
            <person name="Magor K.E."/>
            <person name="Du Z."/>
            <person name="Hu X."/>
            <person name="Goodman L."/>
            <person name="Tafer H."/>
            <person name="Vignal A."/>
            <person name="Lee T."/>
            <person name="Kim K.W."/>
            <person name="Sheng Z."/>
            <person name="An Y."/>
            <person name="Searle S."/>
            <person name="Herrero J."/>
            <person name="Groenen M.A."/>
            <person name="Crooijmans R.P."/>
            <person name="Faraut T."/>
            <person name="Cai Q."/>
            <person name="Webster R.G."/>
            <person name="Aldridge J.R."/>
            <person name="Warren W.C."/>
            <person name="Bartschat S."/>
            <person name="Kehr S."/>
            <person name="Marz M."/>
            <person name="Stadler P.F."/>
            <person name="Smith J."/>
            <person name="Kraus R.H."/>
            <person name="Zhao Y."/>
            <person name="Ren L."/>
            <person name="Fei J."/>
            <person name="Morisson M."/>
            <person name="Kaiser P."/>
            <person name="Griffin D.K."/>
            <person name="Rao M."/>
            <person name="Pitel F."/>
            <person name="Wang J."/>
            <person name="Li N."/>
        </authorList>
    </citation>
    <scope>NUCLEOTIDE SEQUENCE [LARGE SCALE GENOMIC DNA]</scope>
</reference>
<dbReference type="Proteomes" id="UP000296049">
    <property type="component" value="Unassembled WGS sequence"/>
</dbReference>